<dbReference type="Proteomes" id="UP000236161">
    <property type="component" value="Unassembled WGS sequence"/>
</dbReference>
<evidence type="ECO:0000259" key="7">
    <source>
        <dbReference type="PROSITE" id="PS50811"/>
    </source>
</evidence>
<evidence type="ECO:0000313" key="8">
    <source>
        <dbReference type="EMBL" id="PKA66978.1"/>
    </source>
</evidence>
<keyword evidence="3" id="KW-0238">DNA-binding</keyword>
<dbReference type="Pfam" id="PF03106">
    <property type="entry name" value="WRKY"/>
    <property type="match status" value="1"/>
</dbReference>
<keyword evidence="5" id="KW-0539">Nucleus</keyword>
<proteinExistence type="predicted"/>
<protein>
    <submittedName>
        <fullName evidence="8">WRKY transcription factor 55</fullName>
    </submittedName>
</protein>
<evidence type="ECO:0000256" key="1">
    <source>
        <dbReference type="ARBA" id="ARBA00004123"/>
    </source>
</evidence>
<keyword evidence="4" id="KW-0804">Transcription</keyword>
<dbReference type="OrthoDB" id="684963at2759"/>
<dbReference type="InterPro" id="IPR044810">
    <property type="entry name" value="WRKY_plant"/>
</dbReference>
<evidence type="ECO:0000256" key="5">
    <source>
        <dbReference type="ARBA" id="ARBA00023242"/>
    </source>
</evidence>
<reference evidence="8 9" key="1">
    <citation type="journal article" date="2017" name="Nature">
        <title>The Apostasia genome and the evolution of orchids.</title>
        <authorList>
            <person name="Zhang G.Q."/>
            <person name="Liu K.W."/>
            <person name="Li Z."/>
            <person name="Lohaus R."/>
            <person name="Hsiao Y.Y."/>
            <person name="Niu S.C."/>
            <person name="Wang J.Y."/>
            <person name="Lin Y.C."/>
            <person name="Xu Q."/>
            <person name="Chen L.J."/>
            <person name="Yoshida K."/>
            <person name="Fujiwara S."/>
            <person name="Wang Z.W."/>
            <person name="Zhang Y.Q."/>
            <person name="Mitsuda N."/>
            <person name="Wang M."/>
            <person name="Liu G.H."/>
            <person name="Pecoraro L."/>
            <person name="Huang H.X."/>
            <person name="Xiao X.J."/>
            <person name="Lin M."/>
            <person name="Wu X.Y."/>
            <person name="Wu W.L."/>
            <person name="Chen Y.Y."/>
            <person name="Chang S.B."/>
            <person name="Sakamoto S."/>
            <person name="Ohme-Takagi M."/>
            <person name="Yagi M."/>
            <person name="Zeng S.J."/>
            <person name="Shen C.Y."/>
            <person name="Yeh C.M."/>
            <person name="Luo Y.B."/>
            <person name="Tsai W.C."/>
            <person name="Van de Peer Y."/>
            <person name="Liu Z.J."/>
        </authorList>
    </citation>
    <scope>NUCLEOTIDE SEQUENCE [LARGE SCALE GENOMIC DNA]</scope>
    <source>
        <strain evidence="9">cv. Shenzhen</strain>
        <tissue evidence="8">Stem</tissue>
    </source>
</reference>
<organism evidence="8 9">
    <name type="scientific">Apostasia shenzhenica</name>
    <dbReference type="NCBI Taxonomy" id="1088818"/>
    <lineage>
        <taxon>Eukaryota</taxon>
        <taxon>Viridiplantae</taxon>
        <taxon>Streptophyta</taxon>
        <taxon>Embryophyta</taxon>
        <taxon>Tracheophyta</taxon>
        <taxon>Spermatophyta</taxon>
        <taxon>Magnoliopsida</taxon>
        <taxon>Liliopsida</taxon>
        <taxon>Asparagales</taxon>
        <taxon>Orchidaceae</taxon>
        <taxon>Apostasioideae</taxon>
        <taxon>Apostasia</taxon>
    </lineage>
</organism>
<name>A0A2I0BGQ6_9ASPA</name>
<evidence type="ECO:0000313" key="9">
    <source>
        <dbReference type="Proteomes" id="UP000236161"/>
    </source>
</evidence>
<feature type="region of interest" description="Disordered" evidence="6">
    <location>
        <begin position="258"/>
        <end position="324"/>
    </location>
</feature>
<dbReference type="PROSITE" id="PS50811">
    <property type="entry name" value="WRKY"/>
    <property type="match status" value="1"/>
</dbReference>
<accession>A0A2I0BGQ6</accession>
<dbReference type="InterPro" id="IPR036576">
    <property type="entry name" value="WRKY_dom_sf"/>
</dbReference>
<dbReference type="GO" id="GO:0003700">
    <property type="term" value="F:DNA-binding transcription factor activity"/>
    <property type="evidence" value="ECO:0007669"/>
    <property type="project" value="InterPro"/>
</dbReference>
<feature type="compositionally biased region" description="Low complexity" evidence="6">
    <location>
        <begin position="88"/>
        <end position="102"/>
    </location>
</feature>
<keyword evidence="9" id="KW-1185">Reference proteome</keyword>
<dbReference type="SMART" id="SM00774">
    <property type="entry name" value="WRKY"/>
    <property type="match status" value="1"/>
</dbReference>
<dbReference type="InterPro" id="IPR003657">
    <property type="entry name" value="WRKY_dom"/>
</dbReference>
<sequence>MDDILTQIFDACRLVHDLETAIPHIADDPSAILLSVEVLAAAFHKVSGDLRALWGPFPFDPSHVLIPHPPIAVPDPMGAIGETGFYAPLGTTTSGTPTSSNLPGGGDWRPEPSGQRSSKRRRGGDESLTVRLPALLIGNLYLPPDDGYTWRKYGQKNILKSSFPRSYYRCTHKNFGCTAKKKLQRLDEDPHTYEITYNGRHTCQTSPTPLLIPSIAPPPASHGTEARGADTLIISASLQPPLLPSAIELGGWISTSELGEGFQPHDAAGPSERPPPAAAAEPAAPAGAGRDGDGSVADMANAMFNTGSSSSSSMDIIFRAKQEK</sequence>
<dbReference type="EMBL" id="KZ451883">
    <property type="protein sequence ID" value="PKA66978.1"/>
    <property type="molecule type" value="Genomic_DNA"/>
</dbReference>
<evidence type="ECO:0000256" key="6">
    <source>
        <dbReference type="SAM" id="MobiDB-lite"/>
    </source>
</evidence>
<dbReference type="PANTHER" id="PTHR31282">
    <property type="entry name" value="WRKY TRANSCRIPTION FACTOR 21-RELATED"/>
    <property type="match status" value="1"/>
</dbReference>
<feature type="domain" description="WRKY" evidence="7">
    <location>
        <begin position="145"/>
        <end position="206"/>
    </location>
</feature>
<evidence type="ECO:0000256" key="2">
    <source>
        <dbReference type="ARBA" id="ARBA00023015"/>
    </source>
</evidence>
<dbReference type="AlphaFoldDB" id="A0A2I0BGQ6"/>
<dbReference type="GO" id="GO:0005634">
    <property type="term" value="C:nucleus"/>
    <property type="evidence" value="ECO:0007669"/>
    <property type="project" value="UniProtKB-SubCell"/>
</dbReference>
<evidence type="ECO:0000256" key="3">
    <source>
        <dbReference type="ARBA" id="ARBA00023125"/>
    </source>
</evidence>
<dbReference type="SUPFAM" id="SSF118290">
    <property type="entry name" value="WRKY DNA-binding domain"/>
    <property type="match status" value="1"/>
</dbReference>
<dbReference type="GO" id="GO:0043565">
    <property type="term" value="F:sequence-specific DNA binding"/>
    <property type="evidence" value="ECO:0007669"/>
    <property type="project" value="InterPro"/>
</dbReference>
<dbReference type="Gene3D" id="2.20.25.80">
    <property type="entry name" value="WRKY domain"/>
    <property type="match status" value="1"/>
</dbReference>
<keyword evidence="2" id="KW-0805">Transcription regulation</keyword>
<gene>
    <name evidence="8" type="primary">WRKY55</name>
    <name evidence="8" type="ORF">AXF42_Ash004468</name>
</gene>
<feature type="region of interest" description="Disordered" evidence="6">
    <location>
        <begin position="88"/>
        <end position="125"/>
    </location>
</feature>
<comment type="subcellular location">
    <subcellularLocation>
        <location evidence="1">Nucleus</location>
    </subcellularLocation>
</comment>
<feature type="compositionally biased region" description="Low complexity" evidence="6">
    <location>
        <begin position="278"/>
        <end position="288"/>
    </location>
</feature>
<evidence type="ECO:0000256" key="4">
    <source>
        <dbReference type="ARBA" id="ARBA00023163"/>
    </source>
</evidence>